<evidence type="ECO:0000313" key="1">
    <source>
        <dbReference type="EMBL" id="MEP1060705.1"/>
    </source>
</evidence>
<name>A0ABV0KQT0_9CYAN</name>
<reference evidence="1 2" key="1">
    <citation type="submission" date="2022-04" db="EMBL/GenBank/DDBJ databases">
        <title>Positive selection, recombination, and allopatry shape intraspecific diversity of widespread and dominant cyanobacteria.</title>
        <authorList>
            <person name="Wei J."/>
            <person name="Shu W."/>
            <person name="Hu C."/>
        </authorList>
    </citation>
    <scope>NUCLEOTIDE SEQUENCE [LARGE SCALE GENOMIC DNA]</scope>
    <source>
        <strain evidence="1 2">AS-A4</strain>
    </source>
</reference>
<accession>A0ABV0KQT0</accession>
<dbReference type="EMBL" id="JAMPLM010000021">
    <property type="protein sequence ID" value="MEP1060705.1"/>
    <property type="molecule type" value="Genomic_DNA"/>
</dbReference>
<dbReference type="RefSeq" id="WP_190446867.1">
    <property type="nucleotide sequence ID" value="NZ_JAMPLM010000021.1"/>
</dbReference>
<evidence type="ECO:0000313" key="2">
    <source>
        <dbReference type="Proteomes" id="UP001476950"/>
    </source>
</evidence>
<dbReference type="Proteomes" id="UP001476950">
    <property type="component" value="Unassembled WGS sequence"/>
</dbReference>
<gene>
    <name evidence="1" type="ORF">NDI38_19925</name>
</gene>
<protein>
    <recommendedName>
        <fullName evidence="3">Transposase</fullName>
    </recommendedName>
</protein>
<proteinExistence type="predicted"/>
<organism evidence="1 2">
    <name type="scientific">Stenomitos frigidus AS-A4</name>
    <dbReference type="NCBI Taxonomy" id="2933935"/>
    <lineage>
        <taxon>Bacteria</taxon>
        <taxon>Bacillati</taxon>
        <taxon>Cyanobacteriota</taxon>
        <taxon>Cyanophyceae</taxon>
        <taxon>Leptolyngbyales</taxon>
        <taxon>Leptolyngbyaceae</taxon>
        <taxon>Stenomitos</taxon>
    </lineage>
</organism>
<evidence type="ECO:0008006" key="3">
    <source>
        <dbReference type="Google" id="ProtNLM"/>
    </source>
</evidence>
<keyword evidence="2" id="KW-1185">Reference proteome</keyword>
<sequence>MEPLLINEKLVSLFNFWADGKLQSGMRCSNELFRQVRTFAFDQRQRVYSLGWALAERGIQVVITWSHRGYGLWICLRVPQTLPKPVQRTQPGSRTVPVTKLVATKPHQMRSKYGNVKKRSLAQVV</sequence>
<comment type="caution">
    <text evidence="1">The sequence shown here is derived from an EMBL/GenBank/DDBJ whole genome shotgun (WGS) entry which is preliminary data.</text>
</comment>